<proteinExistence type="predicted"/>
<feature type="compositionally biased region" description="Polar residues" evidence="12">
    <location>
        <begin position="1"/>
        <end position="16"/>
    </location>
</feature>
<dbReference type="EC" id="4.6.1.1" evidence="3"/>
<dbReference type="Pfam" id="PF00211">
    <property type="entry name" value="Guanylate_cyc"/>
    <property type="match status" value="2"/>
</dbReference>
<dbReference type="GeneID" id="24439525"/>
<dbReference type="InterPro" id="IPR036412">
    <property type="entry name" value="HAD-like_sf"/>
</dbReference>
<reference evidence="16" key="1">
    <citation type="journal article" date="2006" name="PLoS Biol.">
        <title>Macronuclear genome sequence of the ciliate Tetrahymena thermophila, a model eukaryote.</title>
        <authorList>
            <person name="Eisen J.A."/>
            <person name="Coyne R.S."/>
            <person name="Wu M."/>
            <person name="Wu D."/>
            <person name="Thiagarajan M."/>
            <person name="Wortman J.R."/>
            <person name="Badger J.H."/>
            <person name="Ren Q."/>
            <person name="Amedeo P."/>
            <person name="Jones K.M."/>
            <person name="Tallon L.J."/>
            <person name="Delcher A.L."/>
            <person name="Salzberg S.L."/>
            <person name="Silva J.C."/>
            <person name="Haas B.J."/>
            <person name="Majoros W.H."/>
            <person name="Farzad M."/>
            <person name="Carlton J.M."/>
            <person name="Smith R.K. Jr."/>
            <person name="Garg J."/>
            <person name="Pearlman R.E."/>
            <person name="Karrer K.M."/>
            <person name="Sun L."/>
            <person name="Manning G."/>
            <person name="Elde N.C."/>
            <person name="Turkewitz A.P."/>
            <person name="Asai D.J."/>
            <person name="Wilkes D.E."/>
            <person name="Wang Y."/>
            <person name="Cai H."/>
            <person name="Collins K."/>
            <person name="Stewart B.A."/>
            <person name="Lee S.R."/>
            <person name="Wilamowska K."/>
            <person name="Weinberg Z."/>
            <person name="Ruzzo W.L."/>
            <person name="Wloga D."/>
            <person name="Gaertig J."/>
            <person name="Frankel J."/>
            <person name="Tsao C.-C."/>
            <person name="Gorovsky M.A."/>
            <person name="Keeling P.J."/>
            <person name="Waller R.F."/>
            <person name="Patron N.J."/>
            <person name="Cherry J.M."/>
            <person name="Stover N.A."/>
            <person name="Krieger C.J."/>
            <person name="del Toro C."/>
            <person name="Ryder H.F."/>
            <person name="Williamson S.C."/>
            <person name="Barbeau R.A."/>
            <person name="Hamilton E.P."/>
            <person name="Orias E."/>
        </authorList>
    </citation>
    <scope>NUCLEOTIDE SEQUENCE [LARGE SCALE GENOMIC DNA]</scope>
    <source>
        <strain evidence="16">SB210</strain>
    </source>
</reference>
<evidence type="ECO:0000256" key="2">
    <source>
        <dbReference type="ARBA" id="ARBA00004141"/>
    </source>
</evidence>
<dbReference type="InParanoid" id="W7XKQ6"/>
<dbReference type="Gene3D" id="2.70.150.10">
    <property type="entry name" value="Calcium-transporting ATPase, cytoplasmic transduction domain A"/>
    <property type="match status" value="1"/>
</dbReference>
<dbReference type="GO" id="GO:0004016">
    <property type="term" value="F:adenylate cyclase activity"/>
    <property type="evidence" value="ECO:0007669"/>
    <property type="project" value="UniProtKB-EC"/>
</dbReference>
<keyword evidence="5" id="KW-0479">Metal-binding</keyword>
<dbReference type="Gene3D" id="3.30.70.1230">
    <property type="entry name" value="Nucleotide cyclase"/>
    <property type="match status" value="2"/>
</dbReference>
<feature type="transmembrane region" description="Helical" evidence="13">
    <location>
        <begin position="1421"/>
        <end position="1438"/>
    </location>
</feature>
<dbReference type="GO" id="GO:0007189">
    <property type="term" value="P:adenylate cyclase-activating G protein-coupled receptor signaling pathway"/>
    <property type="evidence" value="ECO:0007669"/>
    <property type="project" value="TreeGrafter"/>
</dbReference>
<dbReference type="OrthoDB" id="354346at2759"/>
<dbReference type="PROSITE" id="PS50125">
    <property type="entry name" value="GUANYLATE_CYCLASE_2"/>
    <property type="match status" value="2"/>
</dbReference>
<keyword evidence="16" id="KW-1185">Reference proteome</keyword>
<dbReference type="KEGG" id="tet:TTHERM_000549649"/>
<keyword evidence="6" id="KW-0547">Nucleotide-binding</keyword>
<keyword evidence="4 13" id="KW-0812">Transmembrane</keyword>
<protein>
    <recommendedName>
        <fullName evidence="3">adenylate cyclase</fullName>
        <ecNumber evidence="3">4.6.1.1</ecNumber>
    </recommendedName>
</protein>
<dbReference type="SUPFAM" id="SSF56784">
    <property type="entry name" value="HAD-like"/>
    <property type="match status" value="1"/>
</dbReference>
<evidence type="ECO:0000256" key="1">
    <source>
        <dbReference type="ARBA" id="ARBA00001593"/>
    </source>
</evidence>
<dbReference type="SMART" id="SM00044">
    <property type="entry name" value="CYCc"/>
    <property type="match status" value="2"/>
</dbReference>
<evidence type="ECO:0000259" key="14">
    <source>
        <dbReference type="PROSITE" id="PS50125"/>
    </source>
</evidence>
<evidence type="ECO:0000313" key="16">
    <source>
        <dbReference type="Proteomes" id="UP000009168"/>
    </source>
</evidence>
<evidence type="ECO:0000256" key="11">
    <source>
        <dbReference type="ARBA" id="ARBA00023239"/>
    </source>
</evidence>
<feature type="transmembrane region" description="Helical" evidence="13">
    <location>
        <begin position="1384"/>
        <end position="1401"/>
    </location>
</feature>
<name>W7XKQ6_TETTS</name>
<dbReference type="GO" id="GO:0035556">
    <property type="term" value="P:intracellular signal transduction"/>
    <property type="evidence" value="ECO:0007669"/>
    <property type="project" value="InterPro"/>
</dbReference>
<evidence type="ECO:0000256" key="4">
    <source>
        <dbReference type="ARBA" id="ARBA00022692"/>
    </source>
</evidence>
<dbReference type="GO" id="GO:0046872">
    <property type="term" value="F:metal ion binding"/>
    <property type="evidence" value="ECO:0007669"/>
    <property type="project" value="UniProtKB-KW"/>
</dbReference>
<feature type="transmembrane region" description="Helical" evidence="13">
    <location>
        <begin position="1563"/>
        <end position="1583"/>
    </location>
</feature>
<sequence>MQNRQTFQNQIMQSFKQSKKKKEKEEKEDENQRVYSRKLELVNGELFGKIQVISDKICTTNKISFFKKDRYVIFNFLLMLSKNYFYRFGNTACIVIVFIFLGTPVKNMIKSRLTYEINDYIYFYLLQSVIGFIVLLIRDLYIITNLQGLLSQINQSQYTLFQKFNDDKIQQLIKSSRDDEDDQYKQKIATYTSSEVSNIQIGDIVLLKKGDICPADCLILDMKEQFCSVKNNVCSESNQFDIKRAPQVTQILSTSKIKGFHFEYRKILNGIVEFVSSTENETQFEGYIKLNKDPNGENLNDQNMIFRGQELMYTEWCVALVLYVGYECRFFKIYSEERKKIKFAKGNLSNKIEKFFLFTFLFIILFTLASSIIDYTQPFNSKFNSTQIDQNTGQVAATYFIEYIIFLPIVLYPFYDIMHLTYLYMKKRVFENPFQFFPCQLDIKKDEDQNNEDLQEINLQESAFTPIDDIQDSEMCLSTHAVFSKSGTLTHNEEFQLASITIGNKMYKLNIETLTNVINHIAAAKPSLQYVQENKVPSYEAIDIDEGTINNSPDRKNVCTRKQNLEKMQANDFDLMMLRNVFVQNVQNQTLNTQSTQQQNEETINTNEAREQKYKKEYLDTASPLNGNGSLEKNTQINQQIDASPILHHRSDIGRMFSSPKSNISGDFLNEPDYINLRGQTISENQSMESSPADVHHKFENVLVRQKNESCSMSQSGIHLDISNFTGGIEKFYKNTQQNSQFTIEGLLDSQAPLDFSSSINNSKIGQNSFEKNDIEFIQEERDFLKDLLKNDQSFANAIKAISVSHMTKTKFQQTQLQFFQETINPLDKLIQDFTSQIGYQFRCSNKINDGGKDKFQYIFTNYQNETKKYTLLLPPAYNERKTRFCIILKEDDSKRYTLYLKEELVNYPSYMMVDKGINRQDQEKRLRRLIEQGQIPIAFCKRELDELEIYQIQNQYENALKAPEFYQNKEAIINYIYSSYIFKLELQCIIGIQETLRKDSQELVSLMNESFINTWMLTGDQFQKAVPAAYNCRILQRESTQQTLIFDCNSYKNLKALIKNYIIILKQKYLGETPQINKNQNDFQIQNSLKRKKTSFTNYEKEDNNKIFNIIISGKTFEIIQKNQYLNDHFTFLLFFTKNLVGYQFDQFQKAQILQNLKKCQPKSKILGIGNGLSDLRMYAQCDYSIEVVDFQKREIYARANSIVRSMKDIIKQLAINSKINYLFREDLIIIIFKKCFLLGLLMFFWNSYQSSYGIQLFDQIYLFQNIYYTPMAIFLLLMLKMYKWQQPFKKEIIDKVQTIIYIIHNKSAKRDNIIQYIKTVFLQGTIDGLLLFLVNIFQYQRSFISNNGQVLDQKFLDYFLYQNFHAFLIYKYLSYRKLNWKIWIIAIISICLIQVNRIWDKDIQAQSFVVVNMTQVCQGFLTISINLFTLNFYPLFQTKISKQSKKFYELFEILKNLLLEKPIKKFNLHMTKVIRNVFKDREKERALEELITDDATISQSKTNPFTLKFLQKETETKYIQMISQRDKRFMQIYIILQILLQYICQALMYSYELQDNHTFNSFSICSAILAITWFITLTSIYSKYFLQINNFIIFIKVLCNLDLILSGKYVQNSLQEIINHLIISQQSYVNPIYYIAAIMTTTLTFIFAFFKKYNQFEYFNEQNLETSYFITQTNQYIQSTVLVFQVLIVILIIKNKYRFDHLQRLHFQKLNHLSYETKKIQGVLSILMPKFIRDKIDKNGEVQLQEDQGEVSILFCDICDFEQILSAEQENIVRLVDKLFRSFDSLCNHAGLQKIETVGKTYMAAGGLKDSENKKSQYKQINPVARAVIMSFEMMDIIKQFNYGDNEKVKIKIGIHYGRVIAGVIGCHKPQFSLIGDTVNTASRVCSTGDVGQITLSEQAYDEIKQIPYIIFQKKRVYAKGKGDINTYQVMKRQKQKNQNSNEIPLRDQVIQRVSQKKNSEKGFINQLSEMSNKNMRKNKTTILKQRKILNEYHSQENIEYFNSFNFQLNSPTKLSENKKYNIKIPDQLTANRQQQQEEGGTTNFEEMSSYKFAIQSNNLHTINGFAQSQKSSNNNILSKPFLSNGALTKAFSSKVLGNQGEAIQEADEEEDKKIEAHKKSQEQFIEERKKSEISQNLQDQQRKITTSLNYQINNRNYNSPSIENKNNIEQSTIKEKVDIYTKLDCQNKETVDEDICQQILRKQSKFKNEYEQTPQSETNTLKNHNLQTYELISPIEAQKTVTIDEQAVTQENQIEQYDLNNLKRQDRKSKRYLSKELSKMWNQKIDNPESSTIIIQPIKALEQELGTDLKIDIIQEVKEAEVEIEKLDELFVEEKILNKKLGKKNHSEHSYQYNEFLKIDDYFLKVFLQHQIHINSNVLKRTLILSIMMAIFKSVCIILVLHDFTDFLYFCIILYGVSITICLAMLIIQKKKIFKINGYKISIILSFIYYIQSASVFIEILLMKLNDQETEQYPPYIHVLTLPLIYLFILFLRVCMFTPRTMIFKAVFQIIVWNIVANKVCKMTIHLEYLVLFTIFIQLIIQINNFYLEISQFQYQQTLESRAKKQNDILMYLLPEHILSKFLNNPNKKIDLIDQLDNVTFLFADIAGFTKYSGSVQPENVVNMLRILFNEFDQQCQKKNLYKIYTIGDCYVVIGTKNASNRLRPHEEAKNVVELGFEMIEIIKKVRSIVQFEELEMRIGVHTGSYIGGVIGTDIVRYDIYGPDVMIANKMESNGEQGKVMVSKTTMNLLYDHYGSRYNFTKGNEVYIKQFHKHIEGYFIEQNII</sequence>
<feature type="region of interest" description="Disordered" evidence="12">
    <location>
        <begin position="1"/>
        <end position="29"/>
    </location>
</feature>
<evidence type="ECO:0000256" key="8">
    <source>
        <dbReference type="ARBA" id="ARBA00022842"/>
    </source>
</evidence>
<keyword evidence="7" id="KW-0067">ATP-binding</keyword>
<dbReference type="GO" id="GO:0005886">
    <property type="term" value="C:plasma membrane"/>
    <property type="evidence" value="ECO:0007669"/>
    <property type="project" value="TreeGrafter"/>
</dbReference>
<evidence type="ECO:0000256" key="12">
    <source>
        <dbReference type="SAM" id="MobiDB-lite"/>
    </source>
</evidence>
<feature type="domain" description="Guanylate cyclase" evidence="14">
    <location>
        <begin position="2603"/>
        <end position="2735"/>
    </location>
</feature>
<dbReference type="InterPro" id="IPR023214">
    <property type="entry name" value="HAD_sf"/>
</dbReference>
<dbReference type="SUPFAM" id="SSF81653">
    <property type="entry name" value="Calcium ATPase, transduction domain A"/>
    <property type="match status" value="1"/>
</dbReference>
<dbReference type="InterPro" id="IPR008250">
    <property type="entry name" value="ATPase_P-typ_transduc_dom_A_sf"/>
</dbReference>
<feature type="transmembrane region" description="Helical" evidence="13">
    <location>
        <begin position="2532"/>
        <end position="2551"/>
    </location>
</feature>
<dbReference type="Proteomes" id="UP000009168">
    <property type="component" value="Unassembled WGS sequence"/>
</dbReference>
<dbReference type="InterPro" id="IPR029787">
    <property type="entry name" value="Nucleotide_cyclase"/>
</dbReference>
<comment type="subcellular location">
    <subcellularLocation>
        <location evidence="2">Membrane</location>
        <topology evidence="2">Multi-pass membrane protein</topology>
    </subcellularLocation>
</comment>
<feature type="transmembrane region" description="Helical" evidence="13">
    <location>
        <begin position="2410"/>
        <end position="2432"/>
    </location>
</feature>
<dbReference type="EMBL" id="GG662864">
    <property type="protein sequence ID" value="EWS76726.1"/>
    <property type="molecule type" value="Genomic_DNA"/>
</dbReference>
<dbReference type="CDD" id="cd07302">
    <property type="entry name" value="CHD"/>
    <property type="match status" value="2"/>
</dbReference>
<comment type="catalytic activity">
    <reaction evidence="1">
        <text>ATP = 3',5'-cyclic AMP + diphosphate</text>
        <dbReference type="Rhea" id="RHEA:15389"/>
        <dbReference type="ChEBI" id="CHEBI:30616"/>
        <dbReference type="ChEBI" id="CHEBI:33019"/>
        <dbReference type="ChEBI" id="CHEBI:58165"/>
        <dbReference type="EC" id="4.6.1.1"/>
    </reaction>
</comment>
<dbReference type="InterPro" id="IPR001054">
    <property type="entry name" value="A/G_cyclase"/>
</dbReference>
<organism evidence="15 16">
    <name type="scientific">Tetrahymena thermophila (strain SB210)</name>
    <dbReference type="NCBI Taxonomy" id="312017"/>
    <lineage>
        <taxon>Eukaryota</taxon>
        <taxon>Sar</taxon>
        <taxon>Alveolata</taxon>
        <taxon>Ciliophora</taxon>
        <taxon>Intramacronucleata</taxon>
        <taxon>Oligohymenophorea</taxon>
        <taxon>Hymenostomatida</taxon>
        <taxon>Tetrahymenina</taxon>
        <taxon>Tetrahymenidae</taxon>
        <taxon>Tetrahymena</taxon>
    </lineage>
</organism>
<keyword evidence="8" id="KW-0460">Magnesium</keyword>
<evidence type="ECO:0000256" key="10">
    <source>
        <dbReference type="ARBA" id="ARBA00023136"/>
    </source>
</evidence>
<dbReference type="STRING" id="312017.W7XKQ6"/>
<feature type="transmembrane region" description="Helical" evidence="13">
    <location>
        <begin position="1531"/>
        <end position="1551"/>
    </location>
</feature>
<gene>
    <name evidence="15" type="ORF">TTHERM_000549649</name>
</gene>
<dbReference type="Gene3D" id="3.40.50.1000">
    <property type="entry name" value="HAD superfamily/HAD-like"/>
    <property type="match status" value="1"/>
</dbReference>
<feature type="transmembrane region" description="Helical" evidence="13">
    <location>
        <begin position="1229"/>
        <end position="1250"/>
    </location>
</feature>
<feature type="transmembrane region" description="Helical" evidence="13">
    <location>
        <begin position="396"/>
        <end position="418"/>
    </location>
</feature>
<feature type="transmembrane region" description="Helical" evidence="13">
    <location>
        <begin position="2386"/>
        <end position="2404"/>
    </location>
</feature>
<feature type="transmembrane region" description="Helical" evidence="13">
    <location>
        <begin position="1262"/>
        <end position="1281"/>
    </location>
</feature>
<evidence type="ECO:0000256" key="6">
    <source>
        <dbReference type="ARBA" id="ARBA00022741"/>
    </source>
</evidence>
<feature type="transmembrane region" description="Helical" evidence="13">
    <location>
        <begin position="1678"/>
        <end position="1695"/>
    </location>
</feature>
<keyword evidence="9 13" id="KW-1133">Transmembrane helix</keyword>
<feature type="transmembrane region" description="Helical" evidence="13">
    <location>
        <begin position="355"/>
        <end position="376"/>
    </location>
</feature>
<dbReference type="GO" id="GO:0009190">
    <property type="term" value="P:cyclic nucleotide biosynthetic process"/>
    <property type="evidence" value="ECO:0007669"/>
    <property type="project" value="InterPro"/>
</dbReference>
<feature type="transmembrane region" description="Helical" evidence="13">
    <location>
        <begin position="2478"/>
        <end position="2498"/>
    </location>
</feature>
<keyword evidence="11" id="KW-0456">Lyase</keyword>
<feature type="transmembrane region" description="Helical" evidence="13">
    <location>
        <begin position="1634"/>
        <end position="1652"/>
    </location>
</feature>
<dbReference type="SUPFAM" id="SSF55073">
    <property type="entry name" value="Nucleotide cyclase"/>
    <property type="match status" value="2"/>
</dbReference>
<dbReference type="PANTHER" id="PTHR45627">
    <property type="entry name" value="ADENYLATE CYCLASE TYPE 1"/>
    <property type="match status" value="1"/>
</dbReference>
<dbReference type="RefSeq" id="XP_012650719.1">
    <property type="nucleotide sequence ID" value="XM_012795265.1"/>
</dbReference>
<feature type="transmembrane region" description="Helical" evidence="13">
    <location>
        <begin position="2444"/>
        <end position="2466"/>
    </location>
</feature>
<evidence type="ECO:0000313" key="15">
    <source>
        <dbReference type="EMBL" id="EWS76726.1"/>
    </source>
</evidence>
<dbReference type="GO" id="GO:0005524">
    <property type="term" value="F:ATP binding"/>
    <property type="evidence" value="ECO:0007669"/>
    <property type="project" value="UniProtKB-KW"/>
</dbReference>
<feature type="transmembrane region" description="Helical" evidence="13">
    <location>
        <begin position="1360"/>
        <end position="1377"/>
    </location>
</feature>
<evidence type="ECO:0000256" key="3">
    <source>
        <dbReference type="ARBA" id="ARBA00012201"/>
    </source>
</evidence>
<keyword evidence="10 13" id="KW-0472">Membrane</keyword>
<evidence type="ECO:0000256" key="7">
    <source>
        <dbReference type="ARBA" id="ARBA00022840"/>
    </source>
</evidence>
<evidence type="ECO:0000256" key="13">
    <source>
        <dbReference type="SAM" id="Phobius"/>
    </source>
</evidence>
<evidence type="ECO:0000256" key="5">
    <source>
        <dbReference type="ARBA" id="ARBA00022723"/>
    </source>
</evidence>
<accession>W7XKQ6</accession>
<feature type="transmembrane region" description="Helical" evidence="13">
    <location>
        <begin position="121"/>
        <end position="141"/>
    </location>
</feature>
<feature type="transmembrane region" description="Helical" evidence="13">
    <location>
        <begin position="1318"/>
        <end position="1340"/>
    </location>
</feature>
<evidence type="ECO:0000256" key="9">
    <source>
        <dbReference type="ARBA" id="ARBA00022989"/>
    </source>
</evidence>
<dbReference type="PANTHER" id="PTHR45627:SF12">
    <property type="entry name" value="ADENYLATE CYCLASE TYPE 2"/>
    <property type="match status" value="1"/>
</dbReference>
<feature type="domain" description="Guanylate cyclase" evidence="14">
    <location>
        <begin position="1754"/>
        <end position="1888"/>
    </location>
</feature>
<feature type="transmembrane region" description="Helical" evidence="13">
    <location>
        <begin position="84"/>
        <end position="101"/>
    </location>
</feature>